<evidence type="ECO:0000256" key="3">
    <source>
        <dbReference type="SAM" id="SignalP"/>
    </source>
</evidence>
<dbReference type="InterPro" id="IPR002656">
    <property type="entry name" value="Acyl_transf_3_dom"/>
</dbReference>
<dbReference type="PANTHER" id="PTHR11161">
    <property type="entry name" value="O-ACYLTRANSFERASE"/>
    <property type="match status" value="1"/>
</dbReference>
<feature type="compositionally biased region" description="Polar residues" evidence="1">
    <location>
        <begin position="723"/>
        <end position="740"/>
    </location>
</feature>
<accession>A0A1B6CRX0</accession>
<feature type="transmembrane region" description="Helical" evidence="2">
    <location>
        <begin position="612"/>
        <end position="631"/>
    </location>
</feature>
<feature type="transmembrane region" description="Helical" evidence="2">
    <location>
        <begin position="328"/>
        <end position="356"/>
    </location>
</feature>
<feature type="transmembrane region" description="Helical" evidence="2">
    <location>
        <begin position="222"/>
        <end position="245"/>
    </location>
</feature>
<dbReference type="PANTHER" id="PTHR11161:SF0">
    <property type="entry name" value="O-ACYLTRANSFERASE LIKE PROTEIN"/>
    <property type="match status" value="1"/>
</dbReference>
<feature type="transmembrane region" description="Helical" evidence="2">
    <location>
        <begin position="377"/>
        <end position="398"/>
    </location>
</feature>
<keyword evidence="3" id="KW-0732">Signal</keyword>
<feature type="transmembrane region" description="Helical" evidence="2">
    <location>
        <begin position="544"/>
        <end position="568"/>
    </location>
</feature>
<feature type="non-terminal residue" evidence="5">
    <location>
        <position position="1"/>
    </location>
</feature>
<feature type="region of interest" description="Disordered" evidence="1">
    <location>
        <begin position="707"/>
        <end position="740"/>
    </location>
</feature>
<feature type="compositionally biased region" description="Basic and acidic residues" evidence="1">
    <location>
        <begin position="707"/>
        <end position="718"/>
    </location>
</feature>
<evidence type="ECO:0000313" key="5">
    <source>
        <dbReference type="EMBL" id="JAS16174.1"/>
    </source>
</evidence>
<evidence type="ECO:0000256" key="1">
    <source>
        <dbReference type="SAM" id="MobiDB-lite"/>
    </source>
</evidence>
<evidence type="ECO:0000259" key="4">
    <source>
        <dbReference type="SMART" id="SM00703"/>
    </source>
</evidence>
<reference evidence="5" key="1">
    <citation type="submission" date="2015-12" db="EMBL/GenBank/DDBJ databases">
        <title>De novo transcriptome assembly of four potential Pierce s Disease insect vectors from Arizona vineyards.</title>
        <authorList>
            <person name="Tassone E.E."/>
        </authorList>
    </citation>
    <scope>NUCLEOTIDE SEQUENCE</scope>
</reference>
<feature type="transmembrane region" description="Helical" evidence="2">
    <location>
        <begin position="514"/>
        <end position="532"/>
    </location>
</feature>
<feature type="chain" id="PRO_5008580594" description="Nose resistant-to-fluoxetine protein N-terminal domain-containing protein" evidence="3">
    <location>
        <begin position="39"/>
        <end position="740"/>
    </location>
</feature>
<sequence length="740" mass="83897">GQEAFTTLVDCGHWSHIHAMHMSRVLLVLFTCWGLSFGESEYGFQKSVVGYPQRLRELLPSGFPQEYLNFYIPGNANTKQCKADAHTYLNALKEFQPWAVKMLDASSKIPSGLMFGHLHDLGNFDECLHVTNEGPIKTQHCMVHFPQVFPVAPYSQNLTVVTGGIPILLPELMLSICLPASCTEEDVYTHYSTAVSKYNATAKLSKFDCTTREPVNFDLLDIFGLVFVLSLVTALLAATILDVYLDYTEPKNNEQERSMLIRVFTCFSILSNGRKILSTSNPNRSFSFINGIRFLSISWILIGHHYYINSFFTPSVNMLSALEAIPSLHMAWLINGPLSVDTFFVISGCLLAYIFFNTNSDNTNFRFNIIYYYLHRYIRLAPVLLSTILMSATLFNYIGEGPLWNHFTIRHKGFCRKNWWTNVIFLNNYINIDEQCASFTWFLCVDMQLYLLSPLILLPMRKYKLFSYTVLPFLTIAAIMNSFFISYINEAPVGSLNSKDLQANYTTLLQYTRAQIRIAPWLVGIGTGYILHKIRNQKFYMSKLTVTIGWVLGLSAILTAVYGISYFYQDDYVFEKTLASFYTAIHRTLWALGIAWIIFACETGYGGPVHKFLSWSFFQPLGKLTFCLYIVHSGFQYSMVGSLRGPTFYSFTTILRSVFGELVVCVILAFVTSLLVETPFRNLENILLKGGKGKGEATEDHVIKDSVPDRISSGDEKNGISIPMSTDFSINSTKQVHSSK</sequence>
<gene>
    <name evidence="5" type="ORF">g.43383</name>
    <name evidence="6" type="ORF">g.43384</name>
</gene>
<dbReference type="InterPro" id="IPR006621">
    <property type="entry name" value="Nose-resist-to-fluoxetine_N"/>
</dbReference>
<name>A0A1B6CRX0_9HEMI</name>
<dbReference type="Pfam" id="PF20146">
    <property type="entry name" value="NRF"/>
    <property type="match status" value="1"/>
</dbReference>
<feature type="domain" description="Nose resistant-to-fluoxetine protein N-terminal" evidence="4">
    <location>
        <begin position="78"/>
        <end position="210"/>
    </location>
</feature>
<keyword evidence="2" id="KW-0472">Membrane</keyword>
<proteinExistence type="predicted"/>
<dbReference type="EMBL" id="GEDC01017760">
    <property type="protein sequence ID" value="JAS19538.1"/>
    <property type="molecule type" value="Transcribed_RNA"/>
</dbReference>
<keyword evidence="2" id="KW-1133">Transmembrane helix</keyword>
<protein>
    <recommendedName>
        <fullName evidence="4">Nose resistant-to-fluoxetine protein N-terminal domain-containing protein</fullName>
    </recommendedName>
</protein>
<feature type="transmembrane region" description="Helical" evidence="2">
    <location>
        <begin position="465"/>
        <end position="488"/>
    </location>
</feature>
<feature type="transmembrane region" description="Helical" evidence="2">
    <location>
        <begin position="439"/>
        <end position="458"/>
    </location>
</feature>
<evidence type="ECO:0000313" key="6">
    <source>
        <dbReference type="EMBL" id="JAS19538.1"/>
    </source>
</evidence>
<dbReference type="AlphaFoldDB" id="A0A1B6CRX0"/>
<organism evidence="5">
    <name type="scientific">Clastoptera arizonana</name>
    <name type="common">Arizona spittle bug</name>
    <dbReference type="NCBI Taxonomy" id="38151"/>
    <lineage>
        <taxon>Eukaryota</taxon>
        <taxon>Metazoa</taxon>
        <taxon>Ecdysozoa</taxon>
        <taxon>Arthropoda</taxon>
        <taxon>Hexapoda</taxon>
        <taxon>Insecta</taxon>
        <taxon>Pterygota</taxon>
        <taxon>Neoptera</taxon>
        <taxon>Paraneoptera</taxon>
        <taxon>Hemiptera</taxon>
        <taxon>Auchenorrhyncha</taxon>
        <taxon>Cercopoidea</taxon>
        <taxon>Clastopteridae</taxon>
        <taxon>Clastoptera</taxon>
    </lineage>
</organism>
<dbReference type="SMART" id="SM00703">
    <property type="entry name" value="NRF"/>
    <property type="match status" value="1"/>
</dbReference>
<feature type="transmembrane region" description="Helical" evidence="2">
    <location>
        <begin position="651"/>
        <end position="676"/>
    </location>
</feature>
<feature type="transmembrane region" description="Helical" evidence="2">
    <location>
        <begin position="580"/>
        <end position="600"/>
    </location>
</feature>
<keyword evidence="2" id="KW-0812">Transmembrane</keyword>
<feature type="signal peptide" evidence="3">
    <location>
        <begin position="1"/>
        <end position="38"/>
    </location>
</feature>
<dbReference type="Pfam" id="PF01757">
    <property type="entry name" value="Acyl_transf_3"/>
    <property type="match status" value="1"/>
</dbReference>
<dbReference type="EMBL" id="GEDC01021124">
    <property type="protein sequence ID" value="JAS16174.1"/>
    <property type="molecule type" value="Transcribed_RNA"/>
</dbReference>
<dbReference type="GO" id="GO:0016747">
    <property type="term" value="F:acyltransferase activity, transferring groups other than amino-acyl groups"/>
    <property type="evidence" value="ECO:0007669"/>
    <property type="project" value="InterPro"/>
</dbReference>
<feature type="transmembrane region" description="Helical" evidence="2">
    <location>
        <begin position="285"/>
        <end position="308"/>
    </location>
</feature>
<dbReference type="InterPro" id="IPR052728">
    <property type="entry name" value="O2_lipid_transport_reg"/>
</dbReference>
<evidence type="ECO:0000256" key="2">
    <source>
        <dbReference type="SAM" id="Phobius"/>
    </source>
</evidence>